<dbReference type="InterPro" id="IPR001509">
    <property type="entry name" value="Epimerase_deHydtase"/>
</dbReference>
<gene>
    <name evidence="2" type="ORF">CP557_17595</name>
</gene>
<dbReference type="Pfam" id="PF01370">
    <property type="entry name" value="Epimerase"/>
    <property type="match status" value="1"/>
</dbReference>
<dbReference type="InterPro" id="IPR036291">
    <property type="entry name" value="NAD(P)-bd_dom_sf"/>
</dbReference>
<feature type="domain" description="NAD-dependent epimerase/dehydratase" evidence="1">
    <location>
        <begin position="3"/>
        <end position="241"/>
    </location>
</feature>
<evidence type="ECO:0000313" key="3">
    <source>
        <dbReference type="Proteomes" id="UP000219689"/>
    </source>
</evidence>
<keyword evidence="3" id="KW-1185">Reference proteome</keyword>
<sequence>MRILVTGGCGYIGSALVRRLRENERVSEVVVLDSLAGGSPRALLGAIGDDLEFRRGDVRDYADVESAMRGVDRVIHLASITGAESTHDRREETRAVIVGGTENVATAAGERGVESVVYASSCNSYGRVADTHIDETASPAPRNPYAEAKVEAEQVVREAAATNDFAATSLRMSTNYGYAPGIRFNLVVNHFVFRGLTGRPLTVYGDGRNWRPFIHVRDAARAYEHAAISPDRWPRAVYNVGHTEQNYRIEDVARVVREELDRDLEIVYLEDERPGPSYHVEFDRLSETGFEPSWTLRAGVRELADRFARQRDATGVLDASRPNSSLREVNVDGRR</sequence>
<dbReference type="Proteomes" id="UP000219689">
    <property type="component" value="Unassembled WGS sequence"/>
</dbReference>
<dbReference type="PANTHER" id="PTHR43245">
    <property type="entry name" value="BIFUNCTIONAL POLYMYXIN RESISTANCE PROTEIN ARNA"/>
    <property type="match status" value="1"/>
</dbReference>
<comment type="caution">
    <text evidence="2">The sequence shown here is derived from an EMBL/GenBank/DDBJ whole genome shotgun (WGS) entry which is preliminary data.</text>
</comment>
<dbReference type="EMBL" id="NXNI01000001">
    <property type="protein sequence ID" value="PCR92181.1"/>
    <property type="molecule type" value="Genomic_DNA"/>
</dbReference>
<accession>A0A2A5QZC7</accession>
<protein>
    <submittedName>
        <fullName evidence="2">Oxidoreductase</fullName>
    </submittedName>
</protein>
<dbReference type="InterPro" id="IPR050177">
    <property type="entry name" value="Lipid_A_modif_metabolic_enz"/>
</dbReference>
<evidence type="ECO:0000313" key="2">
    <source>
        <dbReference type="EMBL" id="PCR92181.1"/>
    </source>
</evidence>
<dbReference type="RefSeq" id="WP_097381108.1">
    <property type="nucleotide sequence ID" value="NZ_NXNI01000001.1"/>
</dbReference>
<dbReference type="PANTHER" id="PTHR43245:SF23">
    <property type="entry name" value="NAD(P)-BINDING DOMAIN-CONTAINING PROTEIN"/>
    <property type="match status" value="1"/>
</dbReference>
<organism evidence="2 3">
    <name type="scientific">Natrinema ejinorense</name>
    <dbReference type="NCBI Taxonomy" id="373386"/>
    <lineage>
        <taxon>Archaea</taxon>
        <taxon>Methanobacteriati</taxon>
        <taxon>Methanobacteriota</taxon>
        <taxon>Stenosarchaea group</taxon>
        <taxon>Halobacteria</taxon>
        <taxon>Halobacteriales</taxon>
        <taxon>Natrialbaceae</taxon>
        <taxon>Natrinema</taxon>
    </lineage>
</organism>
<dbReference type="SUPFAM" id="SSF51735">
    <property type="entry name" value="NAD(P)-binding Rossmann-fold domains"/>
    <property type="match status" value="1"/>
</dbReference>
<name>A0A2A5QZC7_9EURY</name>
<dbReference type="AlphaFoldDB" id="A0A2A5QZC7"/>
<dbReference type="Gene3D" id="3.40.50.720">
    <property type="entry name" value="NAD(P)-binding Rossmann-like Domain"/>
    <property type="match status" value="1"/>
</dbReference>
<proteinExistence type="predicted"/>
<dbReference type="OrthoDB" id="4907at2157"/>
<evidence type="ECO:0000259" key="1">
    <source>
        <dbReference type="Pfam" id="PF01370"/>
    </source>
</evidence>
<reference evidence="2 3" key="1">
    <citation type="submission" date="2017-09" db="EMBL/GenBank/DDBJ databases">
        <title>Genome sequences of Natrinema ejinorence JCM 13890T.</title>
        <authorList>
            <person name="Roh S.W."/>
            <person name="Kim Y.B."/>
            <person name="Kim J.Y."/>
        </authorList>
    </citation>
    <scope>NUCLEOTIDE SEQUENCE [LARGE SCALE GENOMIC DNA]</scope>
    <source>
        <strain evidence="2 3">JCM 13890</strain>
    </source>
</reference>